<protein>
    <submittedName>
        <fullName evidence="2">Uncharacterized protein</fullName>
    </submittedName>
</protein>
<accession>A0A2H1KW92</accession>
<evidence type="ECO:0000256" key="1">
    <source>
        <dbReference type="SAM" id="MobiDB-lite"/>
    </source>
</evidence>
<proteinExistence type="predicted"/>
<gene>
    <name evidence="2" type="ORF">BANT918_02958</name>
</gene>
<dbReference type="AlphaFoldDB" id="A0A2H1KW92"/>
<feature type="region of interest" description="Disordered" evidence="1">
    <location>
        <begin position="149"/>
        <end position="177"/>
    </location>
</feature>
<reference evidence="2 3" key="1">
    <citation type="submission" date="2017-03" db="EMBL/GenBank/DDBJ databases">
        <authorList>
            <person name="Afonso C.L."/>
            <person name="Miller P.J."/>
            <person name="Scott M.A."/>
            <person name="Spackman E."/>
            <person name="Goraichik I."/>
            <person name="Dimitrov K.M."/>
            <person name="Suarez D.L."/>
            <person name="Swayne D.E."/>
        </authorList>
    </citation>
    <scope>NUCLEOTIDE SEQUENCE [LARGE SCALE GENOMIC DNA]</scope>
    <source>
        <strain evidence="2 3">CNRZ 918</strain>
    </source>
</reference>
<sequence>MVGWCVVMTFLRTLCGLKADRASSIYDFSMCSDLPPKPDMPPVYPRPDITAGAGFEDLQRHDALRSQAEQVAGYHFTEWVPVLDQLRAEKQDDEALALLMEIIAATERGVRFSGREPAPGYTHRAAVILRRRKDYQAEIDLIERWERACPPERRGPGATQGKLAERKRKARELLSRI</sequence>
<dbReference type="Proteomes" id="UP000234433">
    <property type="component" value="Unassembled WGS sequence"/>
</dbReference>
<dbReference type="EMBL" id="FXZD01000013">
    <property type="protein sequence ID" value="SMY04046.1"/>
    <property type="molecule type" value="Genomic_DNA"/>
</dbReference>
<organism evidence="2 3">
    <name type="scientific">Brevibacterium antiquum CNRZ 918</name>
    <dbReference type="NCBI Taxonomy" id="1255637"/>
    <lineage>
        <taxon>Bacteria</taxon>
        <taxon>Bacillati</taxon>
        <taxon>Actinomycetota</taxon>
        <taxon>Actinomycetes</taxon>
        <taxon>Micrococcales</taxon>
        <taxon>Brevibacteriaceae</taxon>
        <taxon>Brevibacterium</taxon>
    </lineage>
</organism>
<name>A0A2H1KW92_9MICO</name>
<evidence type="ECO:0000313" key="2">
    <source>
        <dbReference type="EMBL" id="SMY04046.1"/>
    </source>
</evidence>
<evidence type="ECO:0000313" key="3">
    <source>
        <dbReference type="Proteomes" id="UP000234433"/>
    </source>
</evidence>